<organism evidence="2 3">
    <name type="scientific">Demequina lignilytica</name>
    <dbReference type="NCBI Taxonomy" id="3051663"/>
    <lineage>
        <taxon>Bacteria</taxon>
        <taxon>Bacillati</taxon>
        <taxon>Actinomycetota</taxon>
        <taxon>Actinomycetes</taxon>
        <taxon>Micrococcales</taxon>
        <taxon>Demequinaceae</taxon>
        <taxon>Demequina</taxon>
    </lineage>
</organism>
<dbReference type="InterPro" id="IPR038113">
    <property type="entry name" value="MITD1_C_sf"/>
</dbReference>
<keyword evidence="3" id="KW-1185">Reference proteome</keyword>
<name>A0AAW7M275_9MICO</name>
<evidence type="ECO:0000313" key="2">
    <source>
        <dbReference type="EMBL" id="MDN4488644.1"/>
    </source>
</evidence>
<protein>
    <submittedName>
        <fullName evidence="2">MIT C-terminal domain-containing protein</fullName>
    </submittedName>
</protein>
<evidence type="ECO:0000313" key="3">
    <source>
        <dbReference type="Proteomes" id="UP001172737"/>
    </source>
</evidence>
<feature type="domain" description="MITD1 C-terminal phospholipase D-like" evidence="1">
    <location>
        <begin position="76"/>
        <end position="211"/>
    </location>
</feature>
<proteinExistence type="predicted"/>
<dbReference type="AlphaFoldDB" id="A0AAW7M275"/>
<comment type="caution">
    <text evidence="2">The sequence shown here is derived from an EMBL/GenBank/DDBJ whole genome shotgun (WGS) entry which is preliminary data.</text>
</comment>
<sequence length="221" mass="24378">MTNLAHLTSRLLAASGSVGPAFGALGPFAIAVPLAAVVAARILEAQAAPPTTPAPRAPSRPDPVATTMRFHAGDVGVTYDDVLMPYLSGIDQATIVDPYLRDPEQVRNLRELVESISRATDHKPAAVHVITTEERSSDDQLTHLELLSAAQDHAALHGIMLSFSFSNTIHDREITTEHWEIQLGKGLDFWKRPQTPDEHNQYERQEFREVAKDFKVTTRTR</sequence>
<reference evidence="2" key="1">
    <citation type="submission" date="2023-06" db="EMBL/GenBank/DDBJ databases">
        <title>Sysu t00039.</title>
        <authorList>
            <person name="Gao L."/>
            <person name="Fang B.-Z."/>
            <person name="Li W.-J."/>
        </authorList>
    </citation>
    <scope>NUCLEOTIDE SEQUENCE</scope>
    <source>
        <strain evidence="2">SYSU T00039</strain>
    </source>
</reference>
<accession>A0AAW7M275</accession>
<evidence type="ECO:0000259" key="1">
    <source>
        <dbReference type="Pfam" id="PF16565"/>
    </source>
</evidence>
<dbReference type="Proteomes" id="UP001172737">
    <property type="component" value="Unassembled WGS sequence"/>
</dbReference>
<dbReference type="Pfam" id="PF16565">
    <property type="entry name" value="MIT_C"/>
    <property type="match status" value="1"/>
</dbReference>
<dbReference type="InterPro" id="IPR032341">
    <property type="entry name" value="MITD1_C"/>
</dbReference>
<dbReference type="RefSeq" id="WP_301120763.1">
    <property type="nucleotide sequence ID" value="NZ_JAUHPX010000006.1"/>
</dbReference>
<dbReference type="Gene3D" id="3.30.870.30">
    <property type="entry name" value="MITD, C-terminal phospholipase D-like domain"/>
    <property type="match status" value="1"/>
</dbReference>
<gene>
    <name evidence="2" type="ORF">QQX10_10740</name>
</gene>
<dbReference type="EMBL" id="JAUHPX010000006">
    <property type="protein sequence ID" value="MDN4488644.1"/>
    <property type="molecule type" value="Genomic_DNA"/>
</dbReference>